<dbReference type="PANTHER" id="PTHR46573:SF1">
    <property type="entry name" value="WD REPEAT, SAM AND U-BOX DOMAIN-CONTAINING PROTEIN 1"/>
    <property type="match status" value="1"/>
</dbReference>
<accession>A0A813E2J1</accession>
<organism evidence="3 4">
    <name type="scientific">Polarella glacialis</name>
    <name type="common">Dinoflagellate</name>
    <dbReference type="NCBI Taxonomy" id="89957"/>
    <lineage>
        <taxon>Eukaryota</taxon>
        <taxon>Sar</taxon>
        <taxon>Alveolata</taxon>
        <taxon>Dinophyceae</taxon>
        <taxon>Suessiales</taxon>
        <taxon>Suessiaceae</taxon>
        <taxon>Polarella</taxon>
    </lineage>
</organism>
<dbReference type="Proteomes" id="UP000654075">
    <property type="component" value="Unassembled WGS sequence"/>
</dbReference>
<dbReference type="InterPro" id="IPR013083">
    <property type="entry name" value="Znf_RING/FYVE/PHD"/>
</dbReference>
<dbReference type="Gene3D" id="3.30.40.10">
    <property type="entry name" value="Zinc/RING finger domain, C3HC4 (zinc finger)"/>
    <property type="match status" value="1"/>
</dbReference>
<dbReference type="Gene3D" id="3.40.50.150">
    <property type="entry name" value="Vaccinia Virus protein VP39"/>
    <property type="match status" value="1"/>
</dbReference>
<name>A0A813E2J1_POLGL</name>
<feature type="region of interest" description="Disordered" evidence="1">
    <location>
        <begin position="1"/>
        <end position="58"/>
    </location>
</feature>
<dbReference type="InterPro" id="IPR029063">
    <property type="entry name" value="SAM-dependent_MTases_sf"/>
</dbReference>
<dbReference type="InterPro" id="IPR003613">
    <property type="entry name" value="Ubox_domain"/>
</dbReference>
<dbReference type="AlphaFoldDB" id="A0A813E2J1"/>
<evidence type="ECO:0000313" key="3">
    <source>
        <dbReference type="EMBL" id="CAE8594442.1"/>
    </source>
</evidence>
<dbReference type="GO" id="GO:0004842">
    <property type="term" value="F:ubiquitin-protein transferase activity"/>
    <property type="evidence" value="ECO:0007669"/>
    <property type="project" value="InterPro"/>
</dbReference>
<feature type="domain" description="U-box" evidence="2">
    <location>
        <begin position="105"/>
        <end position="184"/>
    </location>
</feature>
<feature type="compositionally biased region" description="Low complexity" evidence="1">
    <location>
        <begin position="30"/>
        <end position="41"/>
    </location>
</feature>
<keyword evidence="4" id="KW-1185">Reference proteome</keyword>
<dbReference type="OrthoDB" id="10064100at2759"/>
<dbReference type="CDD" id="cd16655">
    <property type="entry name" value="RING-Ubox_WDSUB1-like"/>
    <property type="match status" value="1"/>
</dbReference>
<proteinExistence type="predicted"/>
<evidence type="ECO:0000259" key="2">
    <source>
        <dbReference type="PROSITE" id="PS51698"/>
    </source>
</evidence>
<dbReference type="SUPFAM" id="SSF57850">
    <property type="entry name" value="RING/U-box"/>
    <property type="match status" value="1"/>
</dbReference>
<protein>
    <recommendedName>
        <fullName evidence="2">U-box domain-containing protein</fullName>
    </recommendedName>
</protein>
<dbReference type="InterPro" id="IPR052085">
    <property type="entry name" value="WD-SAM-U-box"/>
</dbReference>
<evidence type="ECO:0000313" key="4">
    <source>
        <dbReference type="Proteomes" id="UP000654075"/>
    </source>
</evidence>
<dbReference type="PANTHER" id="PTHR46573">
    <property type="entry name" value="WD REPEAT, SAM AND U-BOX DOMAIN-CONTAINING PROTEIN 1"/>
    <property type="match status" value="1"/>
</dbReference>
<dbReference type="SMART" id="SM00504">
    <property type="entry name" value="Ubox"/>
    <property type="match status" value="1"/>
</dbReference>
<dbReference type="Pfam" id="PF04564">
    <property type="entry name" value="U-box"/>
    <property type="match status" value="1"/>
</dbReference>
<comment type="caution">
    <text evidence="3">The sequence shown here is derived from an EMBL/GenBank/DDBJ whole genome shotgun (WGS) entry which is preliminary data.</text>
</comment>
<dbReference type="EMBL" id="CAJNNV010007072">
    <property type="protein sequence ID" value="CAE8594442.1"/>
    <property type="molecule type" value="Genomic_DNA"/>
</dbReference>
<sequence length="381" mass="41576">DGGGSEGDERGHILQSPELTSQFRNHGHFQRQPPSHQQQQPLNPPMTPQHPAVSSSSLAMSPMAAWERGLLPSRGDYGLRWGEGAARCFSIESDFDEDESVRLMPIPECFICPMSQTPMEDPVMTVDGNVYERSYIEQWMRHRLQQKLRVTSPATNQELPSHRLVSLSALQKAIEAYLAHRPELRGSLHASRSFEEAAQLLQCDLLEKQAAHVSAEDELSLLRDSNEVLFGALGDAERTSASVRRELDQVGATLFGLPSKGWAQEAQDHGAAQLAKHVIETSPEGEVRAALEAFDDYSYHHELGMHLGTEKGLLIEAAVQQGLPANGSAFVLETGCHAGDGTLRAIAAMSGRQGSKLVSTEANPGWLKAAERIVGHAAKNS</sequence>
<feature type="non-terminal residue" evidence="3">
    <location>
        <position position="381"/>
    </location>
</feature>
<dbReference type="GO" id="GO:0016567">
    <property type="term" value="P:protein ubiquitination"/>
    <property type="evidence" value="ECO:0007669"/>
    <property type="project" value="InterPro"/>
</dbReference>
<reference evidence="3" key="1">
    <citation type="submission" date="2021-02" db="EMBL/GenBank/DDBJ databases">
        <authorList>
            <person name="Dougan E. K."/>
            <person name="Rhodes N."/>
            <person name="Thang M."/>
            <person name="Chan C."/>
        </authorList>
    </citation>
    <scope>NUCLEOTIDE SEQUENCE</scope>
</reference>
<gene>
    <name evidence="3" type="ORF">PGLA1383_LOCUS12987</name>
</gene>
<dbReference type="PROSITE" id="PS51698">
    <property type="entry name" value="U_BOX"/>
    <property type="match status" value="1"/>
</dbReference>
<feature type="non-terminal residue" evidence="3">
    <location>
        <position position="1"/>
    </location>
</feature>
<evidence type="ECO:0000256" key="1">
    <source>
        <dbReference type="SAM" id="MobiDB-lite"/>
    </source>
</evidence>